<evidence type="ECO:0000313" key="4">
    <source>
        <dbReference type="Proteomes" id="UP000234275"/>
    </source>
</evidence>
<dbReference type="PANTHER" id="PTHR23422:SF11">
    <property type="entry name" value="DIPEPTIDYL PEPTIDASE 3"/>
    <property type="match status" value="1"/>
</dbReference>
<gene>
    <name evidence="3" type="ORF">P170DRAFT_452455</name>
</gene>
<dbReference type="InterPro" id="IPR039461">
    <property type="entry name" value="Peptidase_M49"/>
</dbReference>
<dbReference type="GO" id="GO:0008239">
    <property type="term" value="F:dipeptidyl-peptidase activity"/>
    <property type="evidence" value="ECO:0007669"/>
    <property type="project" value="TreeGrafter"/>
</dbReference>
<dbReference type="Proteomes" id="UP000234275">
    <property type="component" value="Unassembled WGS sequence"/>
</dbReference>
<evidence type="ECO:0000313" key="3">
    <source>
        <dbReference type="EMBL" id="PLB54821.1"/>
    </source>
</evidence>
<organism evidence="3 4">
    <name type="scientific">Aspergillus steynii IBT 23096</name>
    <dbReference type="NCBI Taxonomy" id="1392250"/>
    <lineage>
        <taxon>Eukaryota</taxon>
        <taxon>Fungi</taxon>
        <taxon>Dikarya</taxon>
        <taxon>Ascomycota</taxon>
        <taxon>Pezizomycotina</taxon>
        <taxon>Eurotiomycetes</taxon>
        <taxon>Eurotiomycetidae</taxon>
        <taxon>Eurotiales</taxon>
        <taxon>Aspergillaceae</taxon>
        <taxon>Aspergillus</taxon>
        <taxon>Aspergillus subgen. Circumdati</taxon>
    </lineage>
</organism>
<dbReference type="Gene3D" id="3.30.540.30">
    <property type="match status" value="3"/>
</dbReference>
<reference evidence="3 4" key="1">
    <citation type="submission" date="2016-12" db="EMBL/GenBank/DDBJ databases">
        <title>The genomes of Aspergillus section Nigri reveals drivers in fungal speciation.</title>
        <authorList>
            <consortium name="DOE Joint Genome Institute"/>
            <person name="Vesth T.C."/>
            <person name="Nybo J."/>
            <person name="Theobald S."/>
            <person name="Brandl J."/>
            <person name="Frisvad J.C."/>
            <person name="Nielsen K.F."/>
            <person name="Lyhne E.K."/>
            <person name="Kogle M.E."/>
            <person name="Kuo A."/>
            <person name="Riley R."/>
            <person name="Clum A."/>
            <person name="Nolan M."/>
            <person name="Lipzen A."/>
            <person name="Salamov A."/>
            <person name="Henrissat B."/>
            <person name="Wiebenga A."/>
            <person name="De Vries R.P."/>
            <person name="Grigoriev I.V."/>
            <person name="Mortensen U.H."/>
            <person name="Andersen M.R."/>
            <person name="Baker S.E."/>
        </authorList>
    </citation>
    <scope>NUCLEOTIDE SEQUENCE [LARGE SCALE GENOMIC DNA]</scope>
    <source>
        <strain evidence="3 4">IBT 23096</strain>
    </source>
</reference>
<sequence>MSPEATYQLAIQDLWDGLSQQEKLFAHHLSRAAWHGSRIILRQTSPEGPGILDFILELHKACQGQWSRFVESFGISDQELVDFLDYAGMFLSKLNNFWGEGDRKVVPNLSVDSLRSMASISQAATNALDKVIEPMISATPSVLGLSDSAYYLGDAKFTSDEIADVSRVMEEHAVEPENTRIRKSVNGDKTVYDILQASVKTNAEMKDHLKGSDIPMEHLQLSSEDGVEKGNDVIRLERGDHSEEMSRICDSVTKAMRFSSNDTQARYIQDYIESFTTGSLQAYRSCMKRWVEDYNPRVESIFGFVEPYRDPYGVRCEWRGVVSIADPQETAKLTALVNSSTKLIRTLPWAVPDVNDGKGPFEKSEFQAPHFSIVHALAFGCSNVWEASKVPNYNDIRETHGFKNIVYANRMSANADPNREFYWVHPSEAKEFKAVNHIIRFIATSIHELLGHGTGKLLAETSPGVYNFDRASPPTNSLTGKPTSVFEKLAGTVEECRVMLVSYYLSEDRDVLSMYGYDEHSDIKADDLIYQTYLHIGVEGLRALQAFNVETQSWGSAHANANYAIFKHLMLHANGLLSVDCNQMAGTVFVRVDRSKIASHGKACIGNMLHRIHVWRCTANVTQCRQFYEPLSAVDGEYEVWRQIVASKPEPPWKFVQANTILRDDGKVELKVYEASNEGIIQSFAERNL</sequence>
<dbReference type="Pfam" id="PF03571">
    <property type="entry name" value="Peptidase_M49"/>
    <property type="match status" value="1"/>
</dbReference>
<dbReference type="OrthoDB" id="4694525at2759"/>
<dbReference type="RefSeq" id="XP_024710123.1">
    <property type="nucleotide sequence ID" value="XM_024851276.1"/>
</dbReference>
<dbReference type="GO" id="GO:0005737">
    <property type="term" value="C:cytoplasm"/>
    <property type="evidence" value="ECO:0007669"/>
    <property type="project" value="TreeGrafter"/>
</dbReference>
<dbReference type="GO" id="GO:0046872">
    <property type="term" value="F:metal ion binding"/>
    <property type="evidence" value="ECO:0007669"/>
    <property type="project" value="UniProtKB-KW"/>
</dbReference>
<comment type="caution">
    <text evidence="3">The sequence shown here is derived from an EMBL/GenBank/DDBJ whole genome shotgun (WGS) entry which is preliminary data.</text>
</comment>
<dbReference type="EMBL" id="MSFO01000001">
    <property type="protein sequence ID" value="PLB54821.1"/>
    <property type="molecule type" value="Genomic_DNA"/>
</dbReference>
<name>A0A2I2GPL9_9EURO</name>
<keyword evidence="1" id="KW-0479">Metal-binding</keyword>
<dbReference type="GeneID" id="36558975"/>
<evidence type="ECO:0000256" key="1">
    <source>
        <dbReference type="ARBA" id="ARBA00022723"/>
    </source>
</evidence>
<dbReference type="VEuPathDB" id="FungiDB:P170DRAFT_452455"/>
<keyword evidence="2" id="KW-0378">Hydrolase</keyword>
<proteinExistence type="predicted"/>
<dbReference type="PANTHER" id="PTHR23422">
    <property type="entry name" value="DIPEPTIDYL PEPTIDASE III-RELATED"/>
    <property type="match status" value="1"/>
</dbReference>
<evidence type="ECO:0000256" key="2">
    <source>
        <dbReference type="ARBA" id="ARBA00022801"/>
    </source>
</evidence>
<dbReference type="AlphaFoldDB" id="A0A2I2GPL9"/>
<keyword evidence="4" id="KW-1185">Reference proteome</keyword>
<accession>A0A2I2GPL9</accession>
<protein>
    <submittedName>
        <fullName evidence="3">Dipeptidyl peptidase III</fullName>
    </submittedName>
</protein>